<keyword evidence="5 8" id="KW-0812">Transmembrane</keyword>
<comment type="subcellular location">
    <subcellularLocation>
        <location evidence="1">Cell membrane</location>
        <topology evidence="1">Multi-pass membrane protein</topology>
    </subcellularLocation>
</comment>
<feature type="transmembrane region" description="Helical" evidence="8">
    <location>
        <begin position="300"/>
        <end position="320"/>
    </location>
</feature>
<feature type="transmembrane region" description="Helical" evidence="8">
    <location>
        <begin position="85"/>
        <end position="110"/>
    </location>
</feature>
<organism evidence="9">
    <name type="scientific">Solibacter usitatus (strain Ellin6076)</name>
    <dbReference type="NCBI Taxonomy" id="234267"/>
    <lineage>
        <taxon>Bacteria</taxon>
        <taxon>Pseudomonadati</taxon>
        <taxon>Acidobacteriota</taxon>
        <taxon>Terriglobia</taxon>
        <taxon>Bryobacterales</taxon>
        <taxon>Solibacteraceae</taxon>
        <taxon>Candidatus Solibacter</taxon>
    </lineage>
</organism>
<dbReference type="GO" id="GO:0005886">
    <property type="term" value="C:plasma membrane"/>
    <property type="evidence" value="ECO:0007669"/>
    <property type="project" value="UniProtKB-SubCell"/>
</dbReference>
<dbReference type="InParanoid" id="Q01U67"/>
<evidence type="ECO:0000256" key="7">
    <source>
        <dbReference type="ARBA" id="ARBA00023136"/>
    </source>
</evidence>
<evidence type="ECO:0000313" key="9">
    <source>
        <dbReference type="EMBL" id="ABJ86803.1"/>
    </source>
</evidence>
<evidence type="ECO:0000256" key="2">
    <source>
        <dbReference type="ARBA" id="ARBA00022475"/>
    </source>
</evidence>
<dbReference type="InterPro" id="IPR050297">
    <property type="entry name" value="LipidA_mod_glycosyltrf_83"/>
</dbReference>
<sequence length="627" mass="68790">MSPAQGGAGPASRVAAWAWWLTPALLCLALYWRGFASWFRGDDLAWLGTGLYIQNFHDFLVAMFGPQAQGTIRPLSERAFFMTGFSLFGLEALPFKIVVFATQFANLALVASIGARITGLRPAGWCAAILWVLHGSGILPLGWTCVYNEVMCGFFLLLAFHFLLRYTETGRRRYYVLQWAAFLLGFGALELNVVYPAIAAAWTLLCARRYFRGTLPLFAVSAAYAVAHNAAAPMQKTGDYAMHFTSAIFGTLGTYWTWSAGPPFLFTPFDLPKWMLPVGVMVVSVALLGFLAVKLRSGAWAALFCLTWYLAVISPVLPLRDHQTEYYVFLPVIGLCWLGGWGLAEGWRSGARGRATAVSVAAIYALMMLPDVAATSKWNYAITMRVRTLVEGVAGIHERQPGKSILLEGVDTELFYNAILDRPFRLFGLDQVYLAPGSEKRIAVQPSLGDVAPFILPAGVVEQALKRGELVVYDVRGPRLRNITAVYAAMPHENAKLPLRLDVASPLTSYLLGPEWYPPDGDHRWMPRQVSLRMGAPAAPGQRLYLQGNCPEEQLRAGPLPVTVTIDGSVTEAVIRPGENAFELAIPLPATVVGKTEMKVTVAVARVLHPESDPRDLGLAFGVFEVR</sequence>
<feature type="transmembrane region" description="Helical" evidence="8">
    <location>
        <begin position="176"/>
        <end position="198"/>
    </location>
</feature>
<evidence type="ECO:0000256" key="8">
    <source>
        <dbReference type="SAM" id="Phobius"/>
    </source>
</evidence>
<keyword evidence="4" id="KW-0808">Transferase</keyword>
<dbReference type="KEGG" id="sus:Acid_5859"/>
<gene>
    <name evidence="9" type="ordered locus">Acid_5859</name>
</gene>
<feature type="transmembrane region" description="Helical" evidence="8">
    <location>
        <begin position="44"/>
        <end position="65"/>
    </location>
</feature>
<feature type="transmembrane region" description="Helical" evidence="8">
    <location>
        <begin position="146"/>
        <end position="164"/>
    </location>
</feature>
<evidence type="ECO:0000256" key="6">
    <source>
        <dbReference type="ARBA" id="ARBA00022989"/>
    </source>
</evidence>
<dbReference type="GO" id="GO:0016763">
    <property type="term" value="F:pentosyltransferase activity"/>
    <property type="evidence" value="ECO:0007669"/>
    <property type="project" value="TreeGrafter"/>
</dbReference>
<dbReference type="AlphaFoldDB" id="Q01U67"/>
<keyword evidence="3" id="KW-0328">Glycosyltransferase</keyword>
<name>Q01U67_SOLUE</name>
<evidence type="ECO:0000256" key="4">
    <source>
        <dbReference type="ARBA" id="ARBA00022679"/>
    </source>
</evidence>
<protein>
    <recommendedName>
        <fullName evidence="10">Glycosyltransferase RgtA/B/C/D-like domain-containing protein</fullName>
    </recommendedName>
</protein>
<reference evidence="9" key="1">
    <citation type="submission" date="2006-10" db="EMBL/GenBank/DDBJ databases">
        <title>Complete sequence of Solibacter usitatus Ellin6076.</title>
        <authorList>
            <consortium name="US DOE Joint Genome Institute"/>
            <person name="Copeland A."/>
            <person name="Lucas S."/>
            <person name="Lapidus A."/>
            <person name="Barry K."/>
            <person name="Detter J.C."/>
            <person name="Glavina del Rio T."/>
            <person name="Hammon N."/>
            <person name="Israni S."/>
            <person name="Dalin E."/>
            <person name="Tice H."/>
            <person name="Pitluck S."/>
            <person name="Thompson L.S."/>
            <person name="Brettin T."/>
            <person name="Bruce D."/>
            <person name="Han C."/>
            <person name="Tapia R."/>
            <person name="Gilna P."/>
            <person name="Schmutz J."/>
            <person name="Larimer F."/>
            <person name="Land M."/>
            <person name="Hauser L."/>
            <person name="Kyrpides N."/>
            <person name="Mikhailova N."/>
            <person name="Janssen P.H."/>
            <person name="Kuske C.R."/>
            <person name="Richardson P."/>
        </authorList>
    </citation>
    <scope>NUCLEOTIDE SEQUENCE</scope>
    <source>
        <strain evidence="9">Ellin6076</strain>
    </source>
</reference>
<dbReference type="STRING" id="234267.Acid_5859"/>
<dbReference type="PANTHER" id="PTHR33908">
    <property type="entry name" value="MANNOSYLTRANSFERASE YKCB-RELATED"/>
    <property type="match status" value="1"/>
</dbReference>
<keyword evidence="7 8" id="KW-0472">Membrane</keyword>
<feature type="transmembrane region" description="Helical" evidence="8">
    <location>
        <begin position="210"/>
        <end position="228"/>
    </location>
</feature>
<evidence type="ECO:0000256" key="1">
    <source>
        <dbReference type="ARBA" id="ARBA00004651"/>
    </source>
</evidence>
<dbReference type="HOGENOM" id="CLU_483866_0_0_0"/>
<feature type="transmembrane region" description="Helical" evidence="8">
    <location>
        <begin position="122"/>
        <end position="140"/>
    </location>
</feature>
<feature type="transmembrane region" description="Helical" evidence="8">
    <location>
        <begin position="274"/>
        <end position="293"/>
    </location>
</feature>
<feature type="transmembrane region" description="Helical" evidence="8">
    <location>
        <begin position="14"/>
        <end position="32"/>
    </location>
</feature>
<feature type="transmembrane region" description="Helical" evidence="8">
    <location>
        <begin position="326"/>
        <end position="344"/>
    </location>
</feature>
<dbReference type="GO" id="GO:0009103">
    <property type="term" value="P:lipopolysaccharide biosynthetic process"/>
    <property type="evidence" value="ECO:0007669"/>
    <property type="project" value="UniProtKB-ARBA"/>
</dbReference>
<dbReference type="EMBL" id="CP000473">
    <property type="protein sequence ID" value="ABJ86803.1"/>
    <property type="molecule type" value="Genomic_DNA"/>
</dbReference>
<accession>Q01U67</accession>
<feature type="transmembrane region" description="Helical" evidence="8">
    <location>
        <begin position="240"/>
        <end position="258"/>
    </location>
</feature>
<evidence type="ECO:0000256" key="5">
    <source>
        <dbReference type="ARBA" id="ARBA00022692"/>
    </source>
</evidence>
<dbReference type="PANTHER" id="PTHR33908:SF11">
    <property type="entry name" value="MEMBRANE PROTEIN"/>
    <property type="match status" value="1"/>
</dbReference>
<evidence type="ECO:0008006" key="10">
    <source>
        <dbReference type="Google" id="ProtNLM"/>
    </source>
</evidence>
<proteinExistence type="predicted"/>
<evidence type="ECO:0000256" key="3">
    <source>
        <dbReference type="ARBA" id="ARBA00022676"/>
    </source>
</evidence>
<keyword evidence="6 8" id="KW-1133">Transmembrane helix</keyword>
<keyword evidence="2" id="KW-1003">Cell membrane</keyword>